<dbReference type="Pfam" id="PF00155">
    <property type="entry name" value="Aminotran_1_2"/>
    <property type="match status" value="1"/>
</dbReference>
<dbReference type="InterPro" id="IPR004839">
    <property type="entry name" value="Aminotransferase_I/II_large"/>
</dbReference>
<evidence type="ECO:0000256" key="5">
    <source>
        <dbReference type="ARBA" id="ARBA00023163"/>
    </source>
</evidence>
<dbReference type="OrthoDB" id="9808770at2"/>
<dbReference type="InterPro" id="IPR015421">
    <property type="entry name" value="PyrdxlP-dep_Trfase_major"/>
</dbReference>
<dbReference type="InterPro" id="IPR015424">
    <property type="entry name" value="PyrdxlP-dep_Trfase"/>
</dbReference>
<keyword evidence="5" id="KW-0804">Transcription</keyword>
<dbReference type="InterPro" id="IPR051446">
    <property type="entry name" value="HTH_trans_reg/aminotransferase"/>
</dbReference>
<dbReference type="GO" id="GO:0003700">
    <property type="term" value="F:DNA-binding transcription factor activity"/>
    <property type="evidence" value="ECO:0007669"/>
    <property type="project" value="InterPro"/>
</dbReference>
<comment type="similarity">
    <text evidence="1">In the C-terminal section; belongs to the class-I pyridoxal-phosphate-dependent aminotransferase family.</text>
</comment>
<keyword evidence="4" id="KW-0238">DNA-binding</keyword>
<dbReference type="CDD" id="cd00609">
    <property type="entry name" value="AAT_like"/>
    <property type="match status" value="1"/>
</dbReference>
<dbReference type="Gene3D" id="1.10.10.10">
    <property type="entry name" value="Winged helix-like DNA-binding domain superfamily/Winged helix DNA-binding domain"/>
    <property type="match status" value="1"/>
</dbReference>
<dbReference type="EMBL" id="CP019948">
    <property type="protein sequence ID" value="ARN81476.1"/>
    <property type="molecule type" value="Genomic_DNA"/>
</dbReference>
<dbReference type="KEGG" id="mbry:B1812_10785"/>
<dbReference type="GO" id="GO:0003677">
    <property type="term" value="F:DNA binding"/>
    <property type="evidence" value="ECO:0007669"/>
    <property type="project" value="UniProtKB-KW"/>
</dbReference>
<evidence type="ECO:0000256" key="1">
    <source>
        <dbReference type="ARBA" id="ARBA00005384"/>
    </source>
</evidence>
<keyword evidence="8" id="KW-1185">Reference proteome</keyword>
<keyword evidence="2" id="KW-0663">Pyridoxal phosphate</keyword>
<dbReference type="SUPFAM" id="SSF46785">
    <property type="entry name" value="Winged helix' DNA-binding domain"/>
    <property type="match status" value="1"/>
</dbReference>
<proteinExistence type="inferred from homology"/>
<dbReference type="RefSeq" id="WP_085771586.1">
    <property type="nucleotide sequence ID" value="NZ_AP027149.1"/>
</dbReference>
<gene>
    <name evidence="7" type="ORF">B1812_10785</name>
</gene>
<feature type="domain" description="HTH gntR-type" evidence="6">
    <location>
        <begin position="18"/>
        <end position="86"/>
    </location>
</feature>
<dbReference type="InterPro" id="IPR000524">
    <property type="entry name" value="Tscrpt_reg_HTH_GntR"/>
</dbReference>
<dbReference type="SUPFAM" id="SSF53383">
    <property type="entry name" value="PLP-dependent transferases"/>
    <property type="match status" value="1"/>
</dbReference>
<evidence type="ECO:0000259" key="6">
    <source>
        <dbReference type="PROSITE" id="PS50949"/>
    </source>
</evidence>
<dbReference type="Pfam" id="PF00392">
    <property type="entry name" value="GntR"/>
    <property type="match status" value="1"/>
</dbReference>
<reference evidence="7 8" key="1">
    <citation type="submission" date="2017-02" db="EMBL/GenBank/DDBJ databases">
        <authorList>
            <person name="Peterson S.W."/>
        </authorList>
    </citation>
    <scope>NUCLEOTIDE SEQUENCE [LARGE SCALE GENOMIC DNA]</scope>
    <source>
        <strain evidence="7 8">S285</strain>
    </source>
</reference>
<dbReference type="Proteomes" id="UP000193978">
    <property type="component" value="Chromosome"/>
</dbReference>
<dbReference type="AlphaFoldDB" id="A0A1W6MVD3"/>
<dbReference type="PROSITE" id="PS50949">
    <property type="entry name" value="HTH_GNTR"/>
    <property type="match status" value="1"/>
</dbReference>
<evidence type="ECO:0000256" key="2">
    <source>
        <dbReference type="ARBA" id="ARBA00022898"/>
    </source>
</evidence>
<dbReference type="STRING" id="655015.B1812_10785"/>
<protein>
    <submittedName>
        <fullName evidence="7">Transcriptional regulator</fullName>
    </submittedName>
</protein>
<keyword evidence="3" id="KW-0805">Transcription regulation</keyword>
<dbReference type="Gene3D" id="3.40.640.10">
    <property type="entry name" value="Type I PLP-dependent aspartate aminotransferase-like (Major domain)"/>
    <property type="match status" value="1"/>
</dbReference>
<sequence>MRRAEEREFGIAARPSHLSLQRWLYGELREAILAGRLSPGSRLPASRDFARQHGVSRGVVLIVFAQLTAEGYLIGRVGKGTFVSEALPLKSASSQTPERKASPNLLSRRGRLLAQSPFPIHNRPKTARPFRPHQPDIDAFPLKVWNRIAARRSGLLQRQQLQSGDARGFGPLRQAIADHLRYSMRVSCDAEQVMMLGSAQQGLDLCARLLLDPGDEVWVEDPGYMGARDIFAAAGAKVVAVPVDAEGADVSVGVQRAPRARLAYVTPAHQTPLGMSMALERRLALLRWSRAANAVVIEDDYDGEYRYTGRPLAPLKSLDEDDRVIYAGTFSKLLFPSLRLAYLVVPDRLADAFAAALSLSSRHQSLLPQIVLHEFIAEGHFARHLREMRILYGERARQMEKFAASRLSGLLTLPRIATGLDASALLPNDADDRRVAAALLQGGIEARAISEYRLSEPAPSGLVLGFAAFGNVAMEEGVARVAEILERLKRGVGDDDP</sequence>
<dbReference type="SMART" id="SM00345">
    <property type="entry name" value="HTH_GNTR"/>
    <property type="match status" value="1"/>
</dbReference>
<dbReference type="CDD" id="cd07377">
    <property type="entry name" value="WHTH_GntR"/>
    <property type="match status" value="1"/>
</dbReference>
<dbReference type="GO" id="GO:0030170">
    <property type="term" value="F:pyridoxal phosphate binding"/>
    <property type="evidence" value="ECO:0007669"/>
    <property type="project" value="InterPro"/>
</dbReference>
<accession>A0A1W6MVD3</accession>
<evidence type="ECO:0000256" key="3">
    <source>
        <dbReference type="ARBA" id="ARBA00023015"/>
    </source>
</evidence>
<dbReference type="InterPro" id="IPR036388">
    <property type="entry name" value="WH-like_DNA-bd_sf"/>
</dbReference>
<evidence type="ECO:0000313" key="8">
    <source>
        <dbReference type="Proteomes" id="UP000193978"/>
    </source>
</evidence>
<evidence type="ECO:0000313" key="7">
    <source>
        <dbReference type="EMBL" id="ARN81476.1"/>
    </source>
</evidence>
<organism evidence="7 8">
    <name type="scientific">Methylocystis bryophila</name>
    <dbReference type="NCBI Taxonomy" id="655015"/>
    <lineage>
        <taxon>Bacteria</taxon>
        <taxon>Pseudomonadati</taxon>
        <taxon>Pseudomonadota</taxon>
        <taxon>Alphaproteobacteria</taxon>
        <taxon>Hyphomicrobiales</taxon>
        <taxon>Methylocystaceae</taxon>
        <taxon>Methylocystis</taxon>
    </lineage>
</organism>
<dbReference type="InterPro" id="IPR036390">
    <property type="entry name" value="WH_DNA-bd_sf"/>
</dbReference>
<evidence type="ECO:0000256" key="4">
    <source>
        <dbReference type="ARBA" id="ARBA00023125"/>
    </source>
</evidence>
<dbReference type="PANTHER" id="PTHR46577">
    <property type="entry name" value="HTH-TYPE TRANSCRIPTIONAL REGULATORY PROTEIN GABR"/>
    <property type="match status" value="1"/>
</dbReference>
<name>A0A1W6MVD3_9HYPH</name>
<dbReference type="PANTHER" id="PTHR46577:SF1">
    <property type="entry name" value="HTH-TYPE TRANSCRIPTIONAL REGULATORY PROTEIN GABR"/>
    <property type="match status" value="1"/>
</dbReference>